<protein>
    <recommendedName>
        <fullName evidence="4">Ubiquinol-cytochrome-c reductase complex subunit-domain-containing protein</fullName>
    </recommendedName>
</protein>
<dbReference type="EMBL" id="JANBQB010000084">
    <property type="protein sequence ID" value="KAJ1982629.1"/>
    <property type="molecule type" value="Genomic_DNA"/>
</dbReference>
<evidence type="ECO:0000256" key="1">
    <source>
        <dbReference type="SAM" id="Phobius"/>
    </source>
</evidence>
<dbReference type="OrthoDB" id="2391627at2759"/>
<dbReference type="AlphaFoldDB" id="A0A9W8B823"/>
<gene>
    <name evidence="2" type="ORF">H4R34_001648</name>
</gene>
<evidence type="ECO:0000313" key="3">
    <source>
        <dbReference type="Proteomes" id="UP001151582"/>
    </source>
</evidence>
<dbReference type="PANTHER" id="PTHR28254">
    <property type="entry name" value="CYTOCHROME B-C1 COMPLEX SUBUNIT 10"/>
    <property type="match status" value="1"/>
</dbReference>
<keyword evidence="1" id="KW-0472">Membrane</keyword>
<accession>A0A9W8B823</accession>
<dbReference type="Pfam" id="PF09796">
    <property type="entry name" value="QCR10"/>
    <property type="match status" value="1"/>
</dbReference>
<dbReference type="GO" id="GO:0005739">
    <property type="term" value="C:mitochondrion"/>
    <property type="evidence" value="ECO:0007669"/>
    <property type="project" value="GOC"/>
</dbReference>
<keyword evidence="1" id="KW-1133">Transmembrane helix</keyword>
<feature type="transmembrane region" description="Helical" evidence="1">
    <location>
        <begin position="24"/>
        <end position="44"/>
    </location>
</feature>
<dbReference type="PANTHER" id="PTHR28254:SF1">
    <property type="entry name" value="CYTOCHROME B-C1 COMPLEX SUBUNIT 10, MITOCHONDRIAL"/>
    <property type="match status" value="1"/>
</dbReference>
<reference evidence="2" key="1">
    <citation type="submission" date="2022-07" db="EMBL/GenBank/DDBJ databases">
        <title>Phylogenomic reconstructions and comparative analyses of Kickxellomycotina fungi.</title>
        <authorList>
            <person name="Reynolds N.K."/>
            <person name="Stajich J.E."/>
            <person name="Barry K."/>
            <person name="Grigoriev I.V."/>
            <person name="Crous P."/>
            <person name="Smith M.E."/>
        </authorList>
    </citation>
    <scope>NUCLEOTIDE SEQUENCE</scope>
    <source>
        <strain evidence="2">RSA 567</strain>
    </source>
</reference>
<proteinExistence type="predicted"/>
<name>A0A9W8B823_9FUNG</name>
<comment type="caution">
    <text evidence="2">The sequence shown here is derived from an EMBL/GenBank/DDBJ whole genome shotgun (WGS) entry which is preliminary data.</text>
</comment>
<keyword evidence="3" id="KW-1185">Reference proteome</keyword>
<keyword evidence="1" id="KW-0812">Transmembrane</keyword>
<sequence length="72" mass="7914">MIAPRVQLQRRVHFGNFGAATAKAAMRSGMVWGVAGAIGVLYFAEKIPFIRQDIMSKLPVVGHLYVVPEESE</sequence>
<organism evidence="2 3">
    <name type="scientific">Dimargaris verticillata</name>
    <dbReference type="NCBI Taxonomy" id="2761393"/>
    <lineage>
        <taxon>Eukaryota</taxon>
        <taxon>Fungi</taxon>
        <taxon>Fungi incertae sedis</taxon>
        <taxon>Zoopagomycota</taxon>
        <taxon>Kickxellomycotina</taxon>
        <taxon>Dimargaritomycetes</taxon>
        <taxon>Dimargaritales</taxon>
        <taxon>Dimargaritaceae</taxon>
        <taxon>Dimargaris</taxon>
    </lineage>
</organism>
<dbReference type="InterPro" id="IPR019182">
    <property type="entry name" value="Cytochrome_b-c1_su10_fun"/>
</dbReference>
<dbReference type="Proteomes" id="UP001151582">
    <property type="component" value="Unassembled WGS sequence"/>
</dbReference>
<dbReference type="GO" id="GO:0006122">
    <property type="term" value="P:mitochondrial electron transport, ubiquinol to cytochrome c"/>
    <property type="evidence" value="ECO:0007669"/>
    <property type="project" value="InterPro"/>
</dbReference>
<evidence type="ECO:0000313" key="2">
    <source>
        <dbReference type="EMBL" id="KAJ1982629.1"/>
    </source>
</evidence>
<evidence type="ECO:0008006" key="4">
    <source>
        <dbReference type="Google" id="ProtNLM"/>
    </source>
</evidence>